<dbReference type="CDD" id="cd02588">
    <property type="entry name" value="HAD_L2-DEX"/>
    <property type="match status" value="1"/>
</dbReference>
<comment type="caution">
    <text evidence="2">The sequence shown here is derived from an EMBL/GenBank/DDBJ whole genome shotgun (WGS) entry which is preliminary data.</text>
</comment>
<keyword evidence="3" id="KW-1185">Reference proteome</keyword>
<evidence type="ECO:0000256" key="1">
    <source>
        <dbReference type="ARBA" id="ARBA00022801"/>
    </source>
</evidence>
<reference evidence="2 3" key="1">
    <citation type="submission" date="2019-02" db="EMBL/GenBank/DDBJ databases">
        <title>Genomic Encyclopedia of Type Strains, Phase IV (KMG-IV): sequencing the most valuable type-strain genomes for metagenomic binning, comparative biology and taxonomic classification.</title>
        <authorList>
            <person name="Goeker M."/>
        </authorList>
    </citation>
    <scope>NUCLEOTIDE SEQUENCE [LARGE SCALE GENOMIC DNA]</scope>
    <source>
        <strain evidence="2 3">DSM 23814</strain>
    </source>
</reference>
<dbReference type="InterPro" id="IPR023214">
    <property type="entry name" value="HAD_sf"/>
</dbReference>
<dbReference type="GO" id="GO:0019120">
    <property type="term" value="F:hydrolase activity, acting on acid halide bonds, in C-halide compounds"/>
    <property type="evidence" value="ECO:0007669"/>
    <property type="project" value="InterPro"/>
</dbReference>
<proteinExistence type="predicted"/>
<dbReference type="SFLD" id="SFLDG01129">
    <property type="entry name" value="C1.5:_HAD__Beta-PGM__Phosphata"/>
    <property type="match status" value="1"/>
</dbReference>
<dbReference type="Pfam" id="PF00702">
    <property type="entry name" value="Hydrolase"/>
    <property type="match status" value="1"/>
</dbReference>
<dbReference type="OrthoDB" id="9785638at2"/>
<gene>
    <name evidence="2" type="ORF">EV681_3732</name>
</gene>
<name>A0A4V2FS87_9BURK</name>
<sequence>MTDAIELDLRALVFDVFGTVVDWRSGVISQVAEFARKHVLTAIDPAAFADVWRGHYSPSMEEVRSGRRPFTRLDVLHRESLEKTLATFGVTTASVPADALTQLNLAWHRLDPWPDSVPGLTRLKGRYIIAPLSNGNIRLMLDMAKRAGLPWDAILGAETAQAYKPAPEAYLRTAEILDLPPEQICMVAAHNSDLAAARLCGMRTAFIPRTTEHGHQQTKDLVPEQEWDIVARDMLGLAQKLGCSPD</sequence>
<keyword evidence="1" id="KW-0378">Hydrolase</keyword>
<dbReference type="EMBL" id="SHKO01000003">
    <property type="protein sequence ID" value="RZT92969.1"/>
    <property type="molecule type" value="Genomic_DNA"/>
</dbReference>
<dbReference type="SUPFAM" id="SSF56784">
    <property type="entry name" value="HAD-like"/>
    <property type="match status" value="1"/>
</dbReference>
<dbReference type="Gene3D" id="3.40.50.1000">
    <property type="entry name" value="HAD superfamily/HAD-like"/>
    <property type="match status" value="1"/>
</dbReference>
<dbReference type="NCBIfam" id="TIGR01428">
    <property type="entry name" value="HAD_type_II"/>
    <property type="match status" value="1"/>
</dbReference>
<dbReference type="InterPro" id="IPR036412">
    <property type="entry name" value="HAD-like_sf"/>
</dbReference>
<dbReference type="InterPro" id="IPR051540">
    <property type="entry name" value="S-2-haloacid_dehalogenase"/>
</dbReference>
<dbReference type="PANTHER" id="PTHR43316">
    <property type="entry name" value="HYDROLASE, HALOACID DELAHOGENASE-RELATED"/>
    <property type="match status" value="1"/>
</dbReference>
<evidence type="ECO:0000313" key="3">
    <source>
        <dbReference type="Proteomes" id="UP000293398"/>
    </source>
</evidence>
<dbReference type="NCBIfam" id="TIGR01493">
    <property type="entry name" value="HAD-SF-IA-v2"/>
    <property type="match status" value="1"/>
</dbReference>
<dbReference type="InterPro" id="IPR006328">
    <property type="entry name" value="2-HAD"/>
</dbReference>
<dbReference type="Gene3D" id="1.10.150.750">
    <property type="match status" value="1"/>
</dbReference>
<protein>
    <submittedName>
        <fullName evidence="2">2-haloacid dehalogenase</fullName>
    </submittedName>
</protein>
<dbReference type="PANTHER" id="PTHR43316:SF3">
    <property type="entry name" value="HALOACID DEHALOGENASE, TYPE II (AFU_ORTHOLOGUE AFUA_2G07750)-RELATED"/>
    <property type="match status" value="1"/>
</dbReference>
<evidence type="ECO:0000313" key="2">
    <source>
        <dbReference type="EMBL" id="RZT92969.1"/>
    </source>
</evidence>
<accession>A0A4V2FS87</accession>
<organism evidence="2 3">
    <name type="scientific">Advenella incenata</name>
    <dbReference type="NCBI Taxonomy" id="267800"/>
    <lineage>
        <taxon>Bacteria</taxon>
        <taxon>Pseudomonadati</taxon>
        <taxon>Pseudomonadota</taxon>
        <taxon>Betaproteobacteria</taxon>
        <taxon>Burkholderiales</taxon>
        <taxon>Alcaligenaceae</taxon>
    </lineage>
</organism>
<dbReference type="InterPro" id="IPR006439">
    <property type="entry name" value="HAD-SF_hydro_IA"/>
</dbReference>
<dbReference type="AlphaFoldDB" id="A0A4V2FS87"/>
<dbReference type="Proteomes" id="UP000293398">
    <property type="component" value="Unassembled WGS sequence"/>
</dbReference>
<dbReference type="RefSeq" id="WP_130304789.1">
    <property type="nucleotide sequence ID" value="NZ_SHKO01000003.1"/>
</dbReference>
<dbReference type="PRINTS" id="PR00413">
    <property type="entry name" value="HADHALOGNASE"/>
</dbReference>
<dbReference type="SFLD" id="SFLDS00003">
    <property type="entry name" value="Haloacid_Dehalogenase"/>
    <property type="match status" value="1"/>
</dbReference>